<dbReference type="EMBL" id="BQNB010013713">
    <property type="protein sequence ID" value="GJT19389.1"/>
    <property type="molecule type" value="Genomic_DNA"/>
</dbReference>
<reference evidence="1" key="1">
    <citation type="journal article" date="2022" name="Int. J. Mol. Sci.">
        <title>Draft Genome of Tanacetum Coccineum: Genomic Comparison of Closely Related Tanacetum-Family Plants.</title>
        <authorList>
            <person name="Yamashiro T."/>
            <person name="Shiraishi A."/>
            <person name="Nakayama K."/>
            <person name="Satake H."/>
        </authorList>
    </citation>
    <scope>NUCLEOTIDE SEQUENCE</scope>
</reference>
<accession>A0ABQ5C2T6</accession>
<keyword evidence="2" id="KW-1185">Reference proteome</keyword>
<evidence type="ECO:0000313" key="2">
    <source>
        <dbReference type="Proteomes" id="UP001151760"/>
    </source>
</evidence>
<name>A0ABQ5C2T6_9ASTR</name>
<proteinExistence type="predicted"/>
<dbReference type="Proteomes" id="UP001151760">
    <property type="component" value="Unassembled WGS sequence"/>
</dbReference>
<protein>
    <submittedName>
        <fullName evidence="1">Uncharacterized protein</fullName>
    </submittedName>
</protein>
<gene>
    <name evidence="1" type="ORF">Tco_0878095</name>
</gene>
<reference evidence="1" key="2">
    <citation type="submission" date="2022-01" db="EMBL/GenBank/DDBJ databases">
        <authorList>
            <person name="Yamashiro T."/>
            <person name="Shiraishi A."/>
            <person name="Satake H."/>
            <person name="Nakayama K."/>
        </authorList>
    </citation>
    <scope>NUCLEOTIDE SEQUENCE</scope>
</reference>
<evidence type="ECO:0000313" key="1">
    <source>
        <dbReference type="EMBL" id="GJT19389.1"/>
    </source>
</evidence>
<organism evidence="1 2">
    <name type="scientific">Tanacetum coccineum</name>
    <dbReference type="NCBI Taxonomy" id="301880"/>
    <lineage>
        <taxon>Eukaryota</taxon>
        <taxon>Viridiplantae</taxon>
        <taxon>Streptophyta</taxon>
        <taxon>Embryophyta</taxon>
        <taxon>Tracheophyta</taxon>
        <taxon>Spermatophyta</taxon>
        <taxon>Magnoliopsida</taxon>
        <taxon>eudicotyledons</taxon>
        <taxon>Gunneridae</taxon>
        <taxon>Pentapetalae</taxon>
        <taxon>asterids</taxon>
        <taxon>campanulids</taxon>
        <taxon>Asterales</taxon>
        <taxon>Asteraceae</taxon>
        <taxon>Asteroideae</taxon>
        <taxon>Anthemideae</taxon>
        <taxon>Anthemidinae</taxon>
        <taxon>Tanacetum</taxon>
    </lineage>
</organism>
<comment type="caution">
    <text evidence="1">The sequence shown here is derived from an EMBL/GenBank/DDBJ whole genome shotgun (WGS) entry which is preliminary data.</text>
</comment>
<sequence>MEINMTQLCDLDFMLDDALARVISIWMSHPKQRPNEMWRLDAVLQDQMGNRVQATVRNQDIKKFQPILDEGASTHGALGLSILVLSHQEKSLRELCDVIGTIVSISDAIPFNYAGVDKIRRTVILEDFDGLETNYEDEIFPSVKYKIKTLDLDNFTYSMAVMDGEEDESTLSEMKVDTVSRWMLQIYTKYIGINDDQVESKKEQVAQ</sequence>